<dbReference type="OrthoDB" id="573132at2"/>
<dbReference type="InterPro" id="IPR012675">
    <property type="entry name" value="Beta-grasp_dom_sf"/>
</dbReference>
<evidence type="ECO:0000259" key="9">
    <source>
        <dbReference type="PROSITE" id="PS51085"/>
    </source>
</evidence>
<dbReference type="GO" id="GO:0016491">
    <property type="term" value="F:oxidoreductase activity"/>
    <property type="evidence" value="ECO:0007669"/>
    <property type="project" value="UniProtKB-KW"/>
</dbReference>
<dbReference type="InterPro" id="IPR054582">
    <property type="entry name" value="DmmA-like_N"/>
</dbReference>
<dbReference type="SUPFAM" id="SSF54292">
    <property type="entry name" value="2Fe-2S ferredoxin-like"/>
    <property type="match status" value="1"/>
</dbReference>
<dbReference type="InterPro" id="IPR036010">
    <property type="entry name" value="2Fe-2S_ferredoxin-like_sf"/>
</dbReference>
<feature type="domain" description="FAD-binding FR-type" evidence="10">
    <location>
        <begin position="4"/>
        <end position="109"/>
    </location>
</feature>
<feature type="domain" description="2Fe-2S ferredoxin-type" evidence="9">
    <location>
        <begin position="234"/>
        <end position="319"/>
    </location>
</feature>
<dbReference type="InterPro" id="IPR017927">
    <property type="entry name" value="FAD-bd_FR_type"/>
</dbReference>
<dbReference type="Gene3D" id="3.10.20.30">
    <property type="match status" value="1"/>
</dbReference>
<dbReference type="Pfam" id="PF22290">
    <property type="entry name" value="DmmA-like_N"/>
    <property type="match status" value="1"/>
</dbReference>
<keyword evidence="4" id="KW-0001">2Fe-2S</keyword>
<dbReference type="PANTHER" id="PTHR30212">
    <property type="entry name" value="PROTEIN YIIM"/>
    <property type="match status" value="1"/>
</dbReference>
<dbReference type="InterPro" id="IPR052353">
    <property type="entry name" value="Benzoxazolinone_Detox_Enz"/>
</dbReference>
<dbReference type="GO" id="GO:0051537">
    <property type="term" value="F:2 iron, 2 sulfur cluster binding"/>
    <property type="evidence" value="ECO:0007669"/>
    <property type="project" value="UniProtKB-KW"/>
</dbReference>
<dbReference type="InterPro" id="IPR006058">
    <property type="entry name" value="2Fe2S_fd_BS"/>
</dbReference>
<evidence type="ECO:0000256" key="8">
    <source>
        <dbReference type="ARBA" id="ARBA00023014"/>
    </source>
</evidence>
<accession>A0A163QBC2</accession>
<keyword evidence="12" id="KW-1185">Reference proteome</keyword>
<evidence type="ECO:0000259" key="10">
    <source>
        <dbReference type="PROSITE" id="PS51384"/>
    </source>
</evidence>
<dbReference type="Pfam" id="PF00970">
    <property type="entry name" value="FAD_binding_6"/>
    <property type="match status" value="1"/>
</dbReference>
<dbReference type="Proteomes" id="UP000076567">
    <property type="component" value="Unassembled WGS sequence"/>
</dbReference>
<dbReference type="PANTHER" id="PTHR30212:SF2">
    <property type="entry name" value="PROTEIN YIIM"/>
    <property type="match status" value="1"/>
</dbReference>
<dbReference type="CDD" id="cd06185">
    <property type="entry name" value="PDR_like"/>
    <property type="match status" value="1"/>
</dbReference>
<sequence>MYNESTISVRITSIVQETEQVKRFTLAAANGDGLPRFSGGSHISTYLETPKGLLIRQYSLTSHPDECSHYEIAVRLSEASKGGSQFWHQAMKVGDSLQISYPKNHFPLSFKALHHVFYAAGIGITPFLSMMHELKKKGQTFELHYASKSIQHSSFYEFLKEHYSGQCHFYFSEENHRITTSSLKDHLIGTHVYFCGPESFIEDFTKVASDLGYPKKSVHLERFSPPQLKTVKPFKVTLKSGTKIGVDKKQTLLDALLQNGLNVPYSCRVGRCGTCELPVIEGEVDHFDFFLSEDQQNAQNCILPCVSRAKSDKLVIEVE</sequence>
<dbReference type="PRINTS" id="PR00409">
    <property type="entry name" value="PHDIOXRDTASE"/>
</dbReference>
<keyword evidence="2" id="KW-0285">Flavoprotein</keyword>
<dbReference type="SUPFAM" id="SSF63380">
    <property type="entry name" value="Riboflavin synthase domain-like"/>
    <property type="match status" value="1"/>
</dbReference>
<evidence type="ECO:0000256" key="7">
    <source>
        <dbReference type="ARBA" id="ARBA00023004"/>
    </source>
</evidence>
<organism evidence="11 12">
    <name type="scientific">Fictibacillus phosphorivorans</name>
    <dbReference type="NCBI Taxonomy" id="1221500"/>
    <lineage>
        <taxon>Bacteria</taxon>
        <taxon>Bacillati</taxon>
        <taxon>Bacillota</taxon>
        <taxon>Bacilli</taxon>
        <taxon>Bacillales</taxon>
        <taxon>Fictibacillaceae</taxon>
        <taxon>Fictibacillus</taxon>
    </lineage>
</organism>
<evidence type="ECO:0000256" key="1">
    <source>
        <dbReference type="ARBA" id="ARBA00001917"/>
    </source>
</evidence>
<keyword evidence="3" id="KW-0288">FMN</keyword>
<dbReference type="Pfam" id="PF00111">
    <property type="entry name" value="Fer2"/>
    <property type="match status" value="1"/>
</dbReference>
<evidence type="ECO:0000256" key="3">
    <source>
        <dbReference type="ARBA" id="ARBA00022643"/>
    </source>
</evidence>
<comment type="cofactor">
    <cofactor evidence="1">
        <name>FMN</name>
        <dbReference type="ChEBI" id="CHEBI:58210"/>
    </cofactor>
</comment>
<name>A0A163QBC2_9BACL</name>
<dbReference type="RefSeq" id="WP_066243085.1">
    <property type="nucleotide sequence ID" value="NZ_LRFC01000034.1"/>
</dbReference>
<evidence type="ECO:0000313" key="11">
    <source>
        <dbReference type="EMBL" id="KZE64855.1"/>
    </source>
</evidence>
<dbReference type="EMBL" id="LRFC01000034">
    <property type="protein sequence ID" value="KZE64855.1"/>
    <property type="molecule type" value="Genomic_DNA"/>
</dbReference>
<dbReference type="Gene3D" id="2.40.30.10">
    <property type="entry name" value="Translation factors"/>
    <property type="match status" value="1"/>
</dbReference>
<evidence type="ECO:0000256" key="5">
    <source>
        <dbReference type="ARBA" id="ARBA00022723"/>
    </source>
</evidence>
<protein>
    <submittedName>
        <fullName evidence="11">Ferredoxin</fullName>
    </submittedName>
</protein>
<comment type="caution">
    <text evidence="11">The sequence shown here is derived from an EMBL/GenBank/DDBJ whole genome shotgun (WGS) entry which is preliminary data.</text>
</comment>
<dbReference type="CDD" id="cd00207">
    <property type="entry name" value="fer2"/>
    <property type="match status" value="1"/>
</dbReference>
<proteinExistence type="predicted"/>
<dbReference type="GO" id="GO:0046872">
    <property type="term" value="F:metal ion binding"/>
    <property type="evidence" value="ECO:0007669"/>
    <property type="project" value="UniProtKB-KW"/>
</dbReference>
<dbReference type="InterPro" id="IPR017938">
    <property type="entry name" value="Riboflavin_synthase-like_b-brl"/>
</dbReference>
<evidence type="ECO:0000256" key="2">
    <source>
        <dbReference type="ARBA" id="ARBA00022630"/>
    </source>
</evidence>
<evidence type="ECO:0000256" key="4">
    <source>
        <dbReference type="ARBA" id="ARBA00022714"/>
    </source>
</evidence>
<dbReference type="InterPro" id="IPR008333">
    <property type="entry name" value="Cbr1-like_FAD-bd_dom"/>
</dbReference>
<keyword evidence="8" id="KW-0411">Iron-sulfur</keyword>
<reference evidence="12" key="1">
    <citation type="submission" date="2016-01" db="EMBL/GenBank/DDBJ databases">
        <title>Draft genome of Chromobacterium sp. F49.</title>
        <authorList>
            <person name="Hong K.W."/>
        </authorList>
    </citation>
    <scope>NUCLEOTIDE SEQUENCE [LARGE SCALE GENOMIC DNA]</scope>
    <source>
        <strain evidence="12">P7IIIA</strain>
    </source>
</reference>
<dbReference type="Gene3D" id="3.40.50.80">
    <property type="entry name" value="Nucleotide-binding domain of ferredoxin-NADP reductase (FNR) module"/>
    <property type="match status" value="1"/>
</dbReference>
<dbReference type="InterPro" id="IPR039261">
    <property type="entry name" value="FNR_nucleotide-bd"/>
</dbReference>
<dbReference type="PROSITE" id="PS51384">
    <property type="entry name" value="FAD_FR"/>
    <property type="match status" value="1"/>
</dbReference>
<gene>
    <name evidence="11" type="ORF">AWM68_09390</name>
</gene>
<dbReference type="PROSITE" id="PS00197">
    <property type="entry name" value="2FE2S_FER_1"/>
    <property type="match status" value="1"/>
</dbReference>
<keyword evidence="5" id="KW-0479">Metal-binding</keyword>
<dbReference type="InterPro" id="IPR001041">
    <property type="entry name" value="2Fe-2S_ferredoxin-type"/>
</dbReference>
<keyword evidence="7" id="KW-0408">Iron</keyword>
<evidence type="ECO:0000313" key="12">
    <source>
        <dbReference type="Proteomes" id="UP000076567"/>
    </source>
</evidence>
<evidence type="ECO:0000256" key="6">
    <source>
        <dbReference type="ARBA" id="ARBA00023002"/>
    </source>
</evidence>
<dbReference type="SUPFAM" id="SSF52343">
    <property type="entry name" value="Ferredoxin reductase-like, C-terminal NADP-linked domain"/>
    <property type="match status" value="1"/>
</dbReference>
<keyword evidence="6" id="KW-0560">Oxidoreductase</keyword>
<dbReference type="PROSITE" id="PS51085">
    <property type="entry name" value="2FE2S_FER_2"/>
    <property type="match status" value="1"/>
</dbReference>
<dbReference type="AlphaFoldDB" id="A0A163QBC2"/>